<feature type="transmembrane region" description="Helical" evidence="22">
    <location>
        <begin position="262"/>
        <end position="285"/>
    </location>
</feature>
<evidence type="ECO:0000256" key="20">
    <source>
        <dbReference type="ARBA" id="ARBA00048349"/>
    </source>
</evidence>
<feature type="compositionally biased region" description="Basic and acidic residues" evidence="21">
    <location>
        <begin position="1"/>
        <end position="21"/>
    </location>
</feature>
<sequence>MNHKKDTEDSKLLMKKLNKEPARKKRKEQKKNEVTELSKMGRLRPEWAGLSVRYSQPCSLLASVKLIHSVELQQKSLNKDQCPGEKPEELESGAIYHCHNNSKATENRANEQVYAKWKLCAASGICFVFMITEVVGGHVAGSLAVITDAAHLLIDLTSFLLSLFSLWLSSKPPSKQLTFGWHRAEILGALLSILCVWVLTGVLVYLACERLLYPDYQIQATVMIIVSGCAVAANIMLSVILHQRHSNHNHKDMQANASVRAAFVHALGDLLQSISVLTSALIIYFKPDYKMADPICTFVFSILVLASTITVLKDFSILLMEGVPKNLNYNDVKERILAVDGVVSVHSLHIWSLAMNQVILSAHVAAVASRDSQVVRREIVKVLSNSFALHSLTIQMESPADQDPDCFFCEDPRD</sequence>
<keyword evidence="13" id="KW-0406">Ion transport</keyword>
<keyword evidence="11" id="KW-0864">Zinc transport</keyword>
<feature type="transmembrane region" description="Helical" evidence="22">
    <location>
        <begin position="149"/>
        <end position="168"/>
    </location>
</feature>
<dbReference type="PANTHER" id="PTHR11562">
    <property type="entry name" value="CATION EFFLUX PROTEIN/ ZINC TRANSPORTER"/>
    <property type="match status" value="1"/>
</dbReference>
<evidence type="ECO:0000256" key="13">
    <source>
        <dbReference type="ARBA" id="ARBA00023065"/>
    </source>
</evidence>
<dbReference type="GO" id="GO:0046872">
    <property type="term" value="F:metal ion binding"/>
    <property type="evidence" value="ECO:0007669"/>
    <property type="project" value="UniProtKB-KW"/>
</dbReference>
<keyword evidence="8 22" id="KW-0812">Transmembrane</keyword>
<dbReference type="FunFam" id="1.20.1510.10:FF:000002">
    <property type="entry name" value="zinc transporter 3 isoform X1"/>
    <property type="match status" value="1"/>
</dbReference>
<evidence type="ECO:0000256" key="15">
    <source>
        <dbReference type="ARBA" id="ARBA00023329"/>
    </source>
</evidence>
<keyword evidence="25" id="KW-1185">Reference proteome</keyword>
<dbReference type="GO" id="GO:0005385">
    <property type="term" value="F:zinc ion transmembrane transporter activity"/>
    <property type="evidence" value="ECO:0007669"/>
    <property type="project" value="UniProtKB-ARBA"/>
</dbReference>
<keyword evidence="7" id="KW-1003">Cell membrane</keyword>
<gene>
    <name evidence="26" type="primary">SLC30A8</name>
</gene>
<evidence type="ECO:0000256" key="9">
    <source>
        <dbReference type="ARBA" id="ARBA00022723"/>
    </source>
</evidence>
<protein>
    <recommendedName>
        <fullName evidence="18">Proton-coupled zinc antiporter SLC30A8</fullName>
    </recommendedName>
    <alternativeName>
        <fullName evidence="16">Solute carrier family 30 member 8</fullName>
    </alternativeName>
    <alternativeName>
        <fullName evidence="19">Zinc transporter 8</fullName>
    </alternativeName>
</protein>
<reference evidence="26" key="1">
    <citation type="submission" date="2025-08" db="UniProtKB">
        <authorList>
            <consortium name="RefSeq"/>
        </authorList>
    </citation>
    <scope>IDENTIFICATION</scope>
    <source>
        <tissue evidence="26">Liver</tissue>
    </source>
</reference>
<dbReference type="CTD" id="169026"/>
<dbReference type="InterPro" id="IPR027470">
    <property type="entry name" value="Cation_efflux_CTD"/>
</dbReference>
<evidence type="ECO:0000256" key="4">
    <source>
        <dbReference type="ARBA" id="ARBA00011738"/>
    </source>
</evidence>
<dbReference type="InterPro" id="IPR027469">
    <property type="entry name" value="Cation_efflux_TMD_sf"/>
</dbReference>
<dbReference type="GeneID" id="102742164"/>
<feature type="region of interest" description="Disordered" evidence="21">
    <location>
        <begin position="1"/>
        <end position="34"/>
    </location>
</feature>
<evidence type="ECO:0000313" key="25">
    <source>
        <dbReference type="Proteomes" id="UP000245341"/>
    </source>
</evidence>
<keyword evidence="10" id="KW-0862">Zinc</keyword>
<dbReference type="GO" id="GO:0030658">
    <property type="term" value="C:transport vesicle membrane"/>
    <property type="evidence" value="ECO:0007669"/>
    <property type="project" value="UniProtKB-SubCell"/>
</dbReference>
<dbReference type="KEGG" id="lww:102742164"/>
<dbReference type="GO" id="GO:0030073">
    <property type="term" value="P:insulin secretion"/>
    <property type="evidence" value="ECO:0007669"/>
    <property type="project" value="TreeGrafter"/>
</dbReference>
<evidence type="ECO:0000256" key="1">
    <source>
        <dbReference type="ARBA" id="ARBA00004638"/>
    </source>
</evidence>
<evidence type="ECO:0000256" key="10">
    <source>
        <dbReference type="ARBA" id="ARBA00022833"/>
    </source>
</evidence>
<feature type="domain" description="Cation efflux protein cytoplasmic" evidence="24">
    <location>
        <begin position="324"/>
        <end position="398"/>
    </location>
</feature>
<name>A0A7F8Q890_LEPWE</name>
<feature type="transmembrane region" description="Helical" evidence="22">
    <location>
        <begin position="218"/>
        <end position="241"/>
    </location>
</feature>
<organism evidence="25 26">
    <name type="scientific">Leptonychotes weddellii</name>
    <name type="common">Weddell seal</name>
    <name type="synonym">Otaria weddellii</name>
    <dbReference type="NCBI Taxonomy" id="9713"/>
    <lineage>
        <taxon>Eukaryota</taxon>
        <taxon>Metazoa</taxon>
        <taxon>Chordata</taxon>
        <taxon>Craniata</taxon>
        <taxon>Vertebrata</taxon>
        <taxon>Euteleostomi</taxon>
        <taxon>Mammalia</taxon>
        <taxon>Eutheria</taxon>
        <taxon>Laurasiatheria</taxon>
        <taxon>Carnivora</taxon>
        <taxon>Caniformia</taxon>
        <taxon>Pinnipedia</taxon>
        <taxon>Phocidae</taxon>
        <taxon>Monachinae</taxon>
        <taxon>Lobodontini</taxon>
        <taxon>Leptonychotes</taxon>
    </lineage>
</organism>
<evidence type="ECO:0000256" key="7">
    <source>
        <dbReference type="ARBA" id="ARBA00022475"/>
    </source>
</evidence>
<dbReference type="GO" id="GO:0010043">
    <property type="term" value="P:response to zinc ion"/>
    <property type="evidence" value="ECO:0007669"/>
    <property type="project" value="TreeGrafter"/>
</dbReference>
<comment type="similarity">
    <text evidence="3">Belongs to the cation diffusion facilitator (CDF) transporter (TC 2.A.4) family. SLC30A subfamily.</text>
</comment>
<evidence type="ECO:0000256" key="22">
    <source>
        <dbReference type="SAM" id="Phobius"/>
    </source>
</evidence>
<evidence type="ECO:0000256" key="5">
    <source>
        <dbReference type="ARBA" id="ARBA00022448"/>
    </source>
</evidence>
<feature type="transmembrane region" description="Helical" evidence="22">
    <location>
        <begin position="189"/>
        <end position="206"/>
    </location>
</feature>
<evidence type="ECO:0000256" key="17">
    <source>
        <dbReference type="ARBA" id="ARBA00037214"/>
    </source>
</evidence>
<comment type="subcellular location">
    <subcellularLocation>
        <location evidence="2">Cell membrane</location>
        <topology evidence="2">Multi-pass membrane protein</topology>
    </subcellularLocation>
    <subcellularLocation>
        <location evidence="1">Cytoplasmic vesicle</location>
        <location evidence="1">Secretory vesicle membrane</location>
        <topology evidence="1">Multi-pass membrane protein</topology>
    </subcellularLocation>
</comment>
<keyword evidence="14 22" id="KW-0472">Membrane</keyword>
<evidence type="ECO:0000256" key="14">
    <source>
        <dbReference type="ARBA" id="ARBA00023136"/>
    </source>
</evidence>
<feature type="domain" description="Cation efflux protein transmembrane" evidence="23">
    <location>
        <begin position="121"/>
        <end position="314"/>
    </location>
</feature>
<dbReference type="GO" id="GO:0015297">
    <property type="term" value="F:antiporter activity"/>
    <property type="evidence" value="ECO:0007669"/>
    <property type="project" value="UniProtKB-KW"/>
</dbReference>
<evidence type="ECO:0000256" key="11">
    <source>
        <dbReference type="ARBA" id="ARBA00022906"/>
    </source>
</evidence>
<evidence type="ECO:0000256" key="8">
    <source>
        <dbReference type="ARBA" id="ARBA00022692"/>
    </source>
</evidence>
<dbReference type="InterPro" id="IPR002524">
    <property type="entry name" value="Cation_efflux"/>
</dbReference>
<evidence type="ECO:0000313" key="26">
    <source>
        <dbReference type="RefSeq" id="XP_030877444.1"/>
    </source>
</evidence>
<keyword evidence="5" id="KW-0813">Transport</keyword>
<evidence type="ECO:0000256" key="16">
    <source>
        <dbReference type="ARBA" id="ARBA00033403"/>
    </source>
</evidence>
<dbReference type="Gene3D" id="1.20.1510.10">
    <property type="entry name" value="Cation efflux protein transmembrane domain"/>
    <property type="match status" value="1"/>
</dbReference>
<feature type="transmembrane region" description="Helical" evidence="22">
    <location>
        <begin position="119"/>
        <end position="143"/>
    </location>
</feature>
<dbReference type="RefSeq" id="XP_030877444.1">
    <property type="nucleotide sequence ID" value="XM_031021584.1"/>
</dbReference>
<comment type="function">
    <text evidence="17">Proton-coupled zinc ion antiporter mediating the entry of zinc into the lumen of pancreatic beta cell secretory granules, thereby regulating insulin secretion.</text>
</comment>
<feature type="transmembrane region" description="Helical" evidence="22">
    <location>
        <begin position="291"/>
        <end position="312"/>
    </location>
</feature>
<dbReference type="AlphaFoldDB" id="A0A7F8Q890"/>
<evidence type="ECO:0000259" key="24">
    <source>
        <dbReference type="Pfam" id="PF16916"/>
    </source>
</evidence>
<keyword evidence="6" id="KW-0050">Antiport</keyword>
<proteinExistence type="inferred from homology"/>
<dbReference type="PANTHER" id="PTHR11562:SF37">
    <property type="entry name" value="PROTON-COUPLED ZINC ANTIPORTER SLC30A8"/>
    <property type="match status" value="1"/>
</dbReference>
<evidence type="ECO:0000256" key="2">
    <source>
        <dbReference type="ARBA" id="ARBA00004651"/>
    </source>
</evidence>
<dbReference type="Pfam" id="PF01545">
    <property type="entry name" value="Cation_efflux"/>
    <property type="match status" value="1"/>
</dbReference>
<dbReference type="Proteomes" id="UP000245341">
    <property type="component" value="Unplaced"/>
</dbReference>
<dbReference type="OrthoDB" id="9944568at2759"/>
<evidence type="ECO:0000256" key="21">
    <source>
        <dbReference type="SAM" id="MobiDB-lite"/>
    </source>
</evidence>
<evidence type="ECO:0000256" key="18">
    <source>
        <dbReference type="ARBA" id="ARBA00040844"/>
    </source>
</evidence>
<keyword evidence="15" id="KW-0968">Cytoplasmic vesicle</keyword>
<keyword evidence="12 22" id="KW-1133">Transmembrane helix</keyword>
<dbReference type="GO" id="GO:0005886">
    <property type="term" value="C:plasma membrane"/>
    <property type="evidence" value="ECO:0007669"/>
    <property type="project" value="UniProtKB-SubCell"/>
</dbReference>
<dbReference type="Pfam" id="PF16916">
    <property type="entry name" value="ZT_dimer"/>
    <property type="match status" value="1"/>
</dbReference>
<dbReference type="InterPro" id="IPR050681">
    <property type="entry name" value="CDF/SLC30A"/>
</dbReference>
<dbReference type="GO" id="GO:0009749">
    <property type="term" value="P:response to glucose"/>
    <property type="evidence" value="ECO:0007669"/>
    <property type="project" value="TreeGrafter"/>
</dbReference>
<evidence type="ECO:0000256" key="12">
    <source>
        <dbReference type="ARBA" id="ARBA00022989"/>
    </source>
</evidence>
<dbReference type="InterPro" id="IPR058533">
    <property type="entry name" value="Cation_efflux_TM"/>
</dbReference>
<accession>A0A7F8Q890</accession>
<dbReference type="SUPFAM" id="SSF161111">
    <property type="entry name" value="Cation efflux protein transmembrane domain-like"/>
    <property type="match status" value="1"/>
</dbReference>
<comment type="catalytic activity">
    <reaction evidence="20">
        <text>Zn(2+)(in) + 2 H(+)(out) = Zn(2+)(out) + 2 H(+)(in)</text>
        <dbReference type="Rhea" id="RHEA:72627"/>
        <dbReference type="ChEBI" id="CHEBI:15378"/>
        <dbReference type="ChEBI" id="CHEBI:29105"/>
    </reaction>
</comment>
<evidence type="ECO:0000259" key="23">
    <source>
        <dbReference type="Pfam" id="PF01545"/>
    </source>
</evidence>
<comment type="subunit">
    <text evidence="4">Homodimer.</text>
</comment>
<dbReference type="NCBIfam" id="TIGR01297">
    <property type="entry name" value="CDF"/>
    <property type="match status" value="1"/>
</dbReference>
<evidence type="ECO:0000256" key="19">
    <source>
        <dbReference type="ARBA" id="ARBA00042037"/>
    </source>
</evidence>
<evidence type="ECO:0000256" key="3">
    <source>
        <dbReference type="ARBA" id="ARBA00008873"/>
    </source>
</evidence>
<evidence type="ECO:0000256" key="6">
    <source>
        <dbReference type="ARBA" id="ARBA00022449"/>
    </source>
</evidence>
<keyword evidence="9" id="KW-0479">Metal-binding</keyword>